<keyword evidence="7" id="KW-1185">Reference proteome</keyword>
<feature type="compositionally biased region" description="Low complexity" evidence="3">
    <location>
        <begin position="524"/>
        <end position="539"/>
    </location>
</feature>
<evidence type="ECO:0000256" key="4">
    <source>
        <dbReference type="SAM" id="Phobius"/>
    </source>
</evidence>
<proteinExistence type="predicted"/>
<dbReference type="InterPro" id="IPR000483">
    <property type="entry name" value="Cys-rich_flank_reg_C"/>
</dbReference>
<feature type="compositionally biased region" description="Low complexity" evidence="3">
    <location>
        <begin position="315"/>
        <end position="325"/>
    </location>
</feature>
<dbReference type="EMBL" id="JAVHJS010000010">
    <property type="protein sequence ID" value="KAK2845625.1"/>
    <property type="molecule type" value="Genomic_DNA"/>
</dbReference>
<keyword evidence="4" id="KW-0472">Membrane</keyword>
<dbReference type="InterPro" id="IPR032675">
    <property type="entry name" value="LRR_dom_sf"/>
</dbReference>
<sequence length="628" mass="71138">MPLNKTKILLNENPWDCSCGVDEFSLYLRELQKASLLQNDMEVLCESPAHQQGRPVWNVTKCVNPVTDVAITTGNSQTLTPESTNLATIISLVVVLCALVLVICVLAVLYHRKHEQKHRLAIQPFPEEQDNTRHAHPDCRATAEVSKEVESISCDQKRQQHTGNNRLLLRLDQSLLESEIYQIYSTGIYQTREMTGRAKSAGPVLSRTDGSERRPHAKEEDPEVWRGEVGEYGKKEEEEQAGKTEMEKKLRHVERQDDEFITSLQTRVEYKQNLEGGKKDEHILEGNVKDKKILYSEDSTSEVDCNSDDDAYNLSSSSARSQSSQDQDDSFQPLGVVENMPYLTIGADPEKQSPNTEQICNTKASTRQLNLKPFRRTLSWPPTAAQWKKQWAQTQQVLSVSPKLIFVTQYEYHVGMFPPGISSAIPENFPEASCSGFSEQQLQMKDLVHIQSVEPSMETGEFLNRSCIQNLSSLTRDYVKVNGEHSEMIKCHSPINNEAHLDLVTIKPLCERLSSEAASEVKMRSSTKSKTNQSSNRKQTQAITGRKPKETVRDGRKVMRSIQKDQSHSNSGAHRSGGSPSDDNLLVDNEYTFIDLLHEVVENHGRWTRDRWMQSHKSKQKTKQVSKS</sequence>
<feature type="region of interest" description="Disordered" evidence="3">
    <location>
        <begin position="195"/>
        <end position="254"/>
    </location>
</feature>
<keyword evidence="2" id="KW-0732">Signal</keyword>
<organism evidence="6 7">
    <name type="scientific">Tachysurus vachellii</name>
    <name type="common">Darkbarbel catfish</name>
    <name type="synonym">Pelteobagrus vachellii</name>
    <dbReference type="NCBI Taxonomy" id="175792"/>
    <lineage>
        <taxon>Eukaryota</taxon>
        <taxon>Metazoa</taxon>
        <taxon>Chordata</taxon>
        <taxon>Craniata</taxon>
        <taxon>Vertebrata</taxon>
        <taxon>Euteleostomi</taxon>
        <taxon>Actinopterygii</taxon>
        <taxon>Neopterygii</taxon>
        <taxon>Teleostei</taxon>
        <taxon>Ostariophysi</taxon>
        <taxon>Siluriformes</taxon>
        <taxon>Bagridae</taxon>
        <taxon>Tachysurus</taxon>
    </lineage>
</organism>
<keyword evidence="1" id="KW-0433">Leucine-rich repeat</keyword>
<evidence type="ECO:0000256" key="1">
    <source>
        <dbReference type="ARBA" id="ARBA00022614"/>
    </source>
</evidence>
<feature type="compositionally biased region" description="Polar residues" evidence="3">
    <location>
        <begin position="568"/>
        <end position="582"/>
    </location>
</feature>
<dbReference type="Proteomes" id="UP001187315">
    <property type="component" value="Unassembled WGS sequence"/>
</dbReference>
<evidence type="ECO:0000256" key="2">
    <source>
        <dbReference type="ARBA" id="ARBA00022729"/>
    </source>
</evidence>
<dbReference type="AlphaFoldDB" id="A0AA88MW92"/>
<keyword evidence="4" id="KW-1133">Transmembrane helix</keyword>
<name>A0AA88MW92_TACVA</name>
<dbReference type="Gene3D" id="3.80.10.10">
    <property type="entry name" value="Ribonuclease Inhibitor"/>
    <property type="match status" value="1"/>
</dbReference>
<evidence type="ECO:0000259" key="5">
    <source>
        <dbReference type="SMART" id="SM00082"/>
    </source>
</evidence>
<feature type="compositionally biased region" description="Basic and acidic residues" evidence="3">
    <location>
        <begin position="209"/>
        <end position="248"/>
    </location>
</feature>
<protein>
    <recommendedName>
        <fullName evidence="5">LRRCT domain-containing protein</fullName>
    </recommendedName>
</protein>
<evidence type="ECO:0000313" key="6">
    <source>
        <dbReference type="EMBL" id="KAK2845625.1"/>
    </source>
</evidence>
<reference evidence="6" key="1">
    <citation type="submission" date="2023-08" db="EMBL/GenBank/DDBJ databases">
        <title>Pelteobagrus vachellii genome.</title>
        <authorList>
            <person name="Liu H."/>
        </authorList>
    </citation>
    <scope>NUCLEOTIDE SEQUENCE</scope>
    <source>
        <strain evidence="6">PRFRI_2022a</strain>
        <tissue evidence="6">Muscle</tissue>
    </source>
</reference>
<feature type="domain" description="LRRCT" evidence="5">
    <location>
        <begin position="13"/>
        <end position="63"/>
    </location>
</feature>
<feature type="region of interest" description="Disordered" evidence="3">
    <location>
        <begin position="313"/>
        <end position="332"/>
    </location>
</feature>
<feature type="compositionally biased region" description="Basic and acidic residues" evidence="3">
    <location>
        <begin position="547"/>
        <end position="567"/>
    </location>
</feature>
<accession>A0AA88MW92</accession>
<feature type="transmembrane region" description="Helical" evidence="4">
    <location>
        <begin position="86"/>
        <end position="110"/>
    </location>
</feature>
<gene>
    <name evidence="6" type="ORF">Q7C36_010479</name>
</gene>
<dbReference type="SMART" id="SM00082">
    <property type="entry name" value="LRRCT"/>
    <property type="match status" value="1"/>
</dbReference>
<keyword evidence="4" id="KW-0812">Transmembrane</keyword>
<comment type="caution">
    <text evidence="6">The sequence shown here is derived from an EMBL/GenBank/DDBJ whole genome shotgun (WGS) entry which is preliminary data.</text>
</comment>
<evidence type="ECO:0000256" key="3">
    <source>
        <dbReference type="SAM" id="MobiDB-lite"/>
    </source>
</evidence>
<feature type="region of interest" description="Disordered" evidence="3">
    <location>
        <begin position="515"/>
        <end position="584"/>
    </location>
</feature>
<evidence type="ECO:0000313" key="7">
    <source>
        <dbReference type="Proteomes" id="UP001187315"/>
    </source>
</evidence>